<feature type="transmembrane region" description="Helical" evidence="1">
    <location>
        <begin position="6"/>
        <end position="22"/>
    </location>
</feature>
<dbReference type="AlphaFoldDB" id="A0AA45WZL1"/>
<evidence type="ECO:0000256" key="1">
    <source>
        <dbReference type="SAM" id="Phobius"/>
    </source>
</evidence>
<keyword evidence="1" id="KW-0812">Transmembrane</keyword>
<reference evidence="2" key="1">
    <citation type="submission" date="2017-05" db="EMBL/GenBank/DDBJ databases">
        <authorList>
            <person name="Varghese N."/>
            <person name="Submissions S."/>
        </authorList>
    </citation>
    <scope>NUCLEOTIDE SEQUENCE</scope>
    <source>
        <strain evidence="2">Su22</strain>
    </source>
</reference>
<feature type="transmembrane region" description="Helical" evidence="1">
    <location>
        <begin position="156"/>
        <end position="177"/>
    </location>
</feature>
<feature type="transmembrane region" description="Helical" evidence="1">
    <location>
        <begin position="74"/>
        <end position="91"/>
    </location>
</feature>
<sequence length="282" mass="33231">MFTNRELAISFWLIVLFVFFLVNKGTRESLSNVFKVLCSKIILCVFSIMFIYIAGIIYFLFILGYWDTNLTKDTLIWVTFTAFALLFNSTDKALQEGFFKRKVIESIKIIVVIQFIANAYTFRLLPEIILTFVLVFLGALQAVASFEEKYKQVEKLITTLISILGLMIFANAIHLTVKDFHTFGSLDTLKSFLLPIILTVLYLPLVYCMSLYTIYDHINARLKMKSYIDKKLRRYIIRNIFLKYHFKLHSLRKFQTHSLLNLVKFRSREEVKQYFHKNVVRI</sequence>
<proteinExistence type="predicted"/>
<keyword evidence="1" id="KW-0472">Membrane</keyword>
<accession>A0AA45WZL1</accession>
<dbReference type="RefSeq" id="WP_283410520.1">
    <property type="nucleotide sequence ID" value="NZ_FXUF01000017.1"/>
</dbReference>
<comment type="caution">
    <text evidence="2">The sequence shown here is derived from an EMBL/GenBank/DDBJ whole genome shotgun (WGS) entry which is preliminary data.</text>
</comment>
<feature type="transmembrane region" description="Helical" evidence="1">
    <location>
        <begin position="103"/>
        <end position="122"/>
    </location>
</feature>
<gene>
    <name evidence="2" type="ORF">SAMN06296020_11726</name>
</gene>
<dbReference type="EMBL" id="FXUF01000017">
    <property type="protein sequence ID" value="SMP68591.1"/>
    <property type="molecule type" value="Genomic_DNA"/>
</dbReference>
<feature type="transmembrane region" description="Helical" evidence="1">
    <location>
        <begin position="42"/>
        <end position="62"/>
    </location>
</feature>
<feature type="transmembrane region" description="Helical" evidence="1">
    <location>
        <begin position="128"/>
        <end position="144"/>
    </location>
</feature>
<feature type="transmembrane region" description="Helical" evidence="1">
    <location>
        <begin position="192"/>
        <end position="215"/>
    </location>
</feature>
<evidence type="ECO:0000313" key="3">
    <source>
        <dbReference type="Proteomes" id="UP001158066"/>
    </source>
</evidence>
<keyword evidence="1" id="KW-1133">Transmembrane helix</keyword>
<evidence type="ECO:0000313" key="2">
    <source>
        <dbReference type="EMBL" id="SMP68591.1"/>
    </source>
</evidence>
<organism evidence="2 3">
    <name type="scientific">Anoxynatronum buryatiense</name>
    <dbReference type="NCBI Taxonomy" id="489973"/>
    <lineage>
        <taxon>Bacteria</taxon>
        <taxon>Bacillati</taxon>
        <taxon>Bacillota</taxon>
        <taxon>Clostridia</taxon>
        <taxon>Eubacteriales</taxon>
        <taxon>Clostridiaceae</taxon>
        <taxon>Anoxynatronum</taxon>
    </lineage>
</organism>
<keyword evidence="3" id="KW-1185">Reference proteome</keyword>
<dbReference type="Proteomes" id="UP001158066">
    <property type="component" value="Unassembled WGS sequence"/>
</dbReference>
<protein>
    <submittedName>
        <fullName evidence="2">Uncharacterized protein</fullName>
    </submittedName>
</protein>
<name>A0AA45WZL1_9CLOT</name>